<gene>
    <name evidence="3" type="ORF">Nepgr_012039</name>
</gene>
<proteinExistence type="predicted"/>
<dbReference type="AlphaFoldDB" id="A0AAD3XMJ1"/>
<evidence type="ECO:0008006" key="5">
    <source>
        <dbReference type="Google" id="ProtNLM"/>
    </source>
</evidence>
<evidence type="ECO:0000259" key="1">
    <source>
        <dbReference type="Pfam" id="PF02151"/>
    </source>
</evidence>
<protein>
    <recommendedName>
        <fullName evidence="5">F-box protein SKIP8</fullName>
    </recommendedName>
</protein>
<feature type="domain" description="SnoaL-like" evidence="2">
    <location>
        <begin position="155"/>
        <end position="272"/>
    </location>
</feature>
<dbReference type="PANTHER" id="PTHR34957">
    <property type="entry name" value="NUCLEAR TRANSPORT FACTOR 2 (NTF2) FAMILY PROTEIN"/>
    <property type="match status" value="1"/>
</dbReference>
<dbReference type="InterPro" id="IPR001943">
    <property type="entry name" value="UVR_dom"/>
</dbReference>
<dbReference type="SUPFAM" id="SSF54427">
    <property type="entry name" value="NTF2-like"/>
    <property type="match status" value="1"/>
</dbReference>
<dbReference type="InterPro" id="IPR032710">
    <property type="entry name" value="NTF2-like_dom_sf"/>
</dbReference>
<evidence type="ECO:0000313" key="3">
    <source>
        <dbReference type="EMBL" id="GMH10198.1"/>
    </source>
</evidence>
<accession>A0AAD3XMJ1</accession>
<dbReference type="PANTHER" id="PTHR34957:SF1">
    <property type="entry name" value="NUCLEAR TRANSPORT FACTOR 2 (NTF2) FAMILY PROTEIN"/>
    <property type="match status" value="1"/>
</dbReference>
<dbReference type="Gene3D" id="3.10.450.50">
    <property type="match status" value="1"/>
</dbReference>
<reference evidence="3" key="1">
    <citation type="submission" date="2023-05" db="EMBL/GenBank/DDBJ databases">
        <title>Nepenthes gracilis genome sequencing.</title>
        <authorList>
            <person name="Fukushima K."/>
        </authorList>
    </citation>
    <scope>NUCLEOTIDE SEQUENCE</scope>
    <source>
        <strain evidence="3">SING2019-196</strain>
    </source>
</reference>
<organism evidence="3 4">
    <name type="scientific">Nepenthes gracilis</name>
    <name type="common">Slender pitcher plant</name>
    <dbReference type="NCBI Taxonomy" id="150966"/>
    <lineage>
        <taxon>Eukaryota</taxon>
        <taxon>Viridiplantae</taxon>
        <taxon>Streptophyta</taxon>
        <taxon>Embryophyta</taxon>
        <taxon>Tracheophyta</taxon>
        <taxon>Spermatophyta</taxon>
        <taxon>Magnoliopsida</taxon>
        <taxon>eudicotyledons</taxon>
        <taxon>Gunneridae</taxon>
        <taxon>Pentapetalae</taxon>
        <taxon>Caryophyllales</taxon>
        <taxon>Nepenthaceae</taxon>
        <taxon>Nepenthes</taxon>
    </lineage>
</organism>
<dbReference type="InterPro" id="IPR037401">
    <property type="entry name" value="SnoaL-like"/>
</dbReference>
<keyword evidence="4" id="KW-1185">Reference proteome</keyword>
<dbReference type="Pfam" id="PF13474">
    <property type="entry name" value="SnoaL_3"/>
    <property type="match status" value="1"/>
</dbReference>
<dbReference type="EMBL" id="BSYO01000009">
    <property type="protein sequence ID" value="GMH10198.1"/>
    <property type="molecule type" value="Genomic_DNA"/>
</dbReference>
<dbReference type="Pfam" id="PF02151">
    <property type="entry name" value="UVR"/>
    <property type="match status" value="1"/>
</dbReference>
<dbReference type="Proteomes" id="UP001279734">
    <property type="component" value="Unassembled WGS sequence"/>
</dbReference>
<comment type="caution">
    <text evidence="3">The sequence shown here is derived from an EMBL/GenBank/DDBJ whole genome shotgun (WGS) entry which is preliminary data.</text>
</comment>
<sequence length="274" mass="30517">MEISNIAAISMKSWLPSSLCQASTLQRLSFCYNGSGCNIKEPSSFLFSCINSLSGLQNLSLPSWTQYNVVPAAAITCGVKLTYLPTVKASRLSALVPCRVSNEDLATTVSGESIMLDEQTLEQKLQIAIEEENYAEAARIRDTLRVLYEDSKASVLAVNSRFYNAFRNGDLACMQDLWRKGDNVCCVHPGASGISGYDLVMRSWEYVWVDYEFPLKIELKDVQVHVRGDVGYVTCVELVKTNGSNWGRQFATNVFERVDGRWCICIHHASPVDL</sequence>
<evidence type="ECO:0000313" key="4">
    <source>
        <dbReference type="Proteomes" id="UP001279734"/>
    </source>
</evidence>
<name>A0AAD3XMJ1_NEPGR</name>
<feature type="domain" description="UVR" evidence="1">
    <location>
        <begin position="120"/>
        <end position="149"/>
    </location>
</feature>
<evidence type="ECO:0000259" key="2">
    <source>
        <dbReference type="Pfam" id="PF13474"/>
    </source>
</evidence>